<organism evidence="7 8">
    <name type="scientific">Dryococelus australis</name>
    <dbReference type="NCBI Taxonomy" id="614101"/>
    <lineage>
        <taxon>Eukaryota</taxon>
        <taxon>Metazoa</taxon>
        <taxon>Ecdysozoa</taxon>
        <taxon>Arthropoda</taxon>
        <taxon>Hexapoda</taxon>
        <taxon>Insecta</taxon>
        <taxon>Pterygota</taxon>
        <taxon>Neoptera</taxon>
        <taxon>Polyneoptera</taxon>
        <taxon>Phasmatodea</taxon>
        <taxon>Verophasmatodea</taxon>
        <taxon>Anareolatae</taxon>
        <taxon>Phasmatidae</taxon>
        <taxon>Eurycanthinae</taxon>
        <taxon>Dryococelus</taxon>
    </lineage>
</organism>
<accession>A0ABQ9IDB3</accession>
<protein>
    <recommendedName>
        <fullName evidence="6">Sugar phosphate transporter domain-containing protein</fullName>
    </recommendedName>
</protein>
<feature type="transmembrane region" description="Helical" evidence="5">
    <location>
        <begin position="142"/>
        <end position="158"/>
    </location>
</feature>
<feature type="transmembrane region" description="Helical" evidence="5">
    <location>
        <begin position="49"/>
        <end position="66"/>
    </location>
</feature>
<feature type="transmembrane region" description="Helical" evidence="5">
    <location>
        <begin position="237"/>
        <end position="259"/>
    </location>
</feature>
<comment type="caution">
    <text evidence="7">The sequence shown here is derived from an EMBL/GenBank/DDBJ whole genome shotgun (WGS) entry which is preliminary data.</text>
</comment>
<evidence type="ECO:0000313" key="8">
    <source>
        <dbReference type="Proteomes" id="UP001159363"/>
    </source>
</evidence>
<evidence type="ECO:0000256" key="3">
    <source>
        <dbReference type="ARBA" id="ARBA00022989"/>
    </source>
</evidence>
<evidence type="ECO:0000259" key="6">
    <source>
        <dbReference type="Pfam" id="PF03151"/>
    </source>
</evidence>
<dbReference type="PANTHER" id="PTHR11132">
    <property type="entry name" value="SOLUTE CARRIER FAMILY 35"/>
    <property type="match status" value="1"/>
</dbReference>
<dbReference type="InterPro" id="IPR050186">
    <property type="entry name" value="TPT_transporter"/>
</dbReference>
<name>A0ABQ9IDB3_9NEOP</name>
<keyword evidence="8" id="KW-1185">Reference proteome</keyword>
<feature type="transmembrane region" description="Helical" evidence="5">
    <location>
        <begin position="115"/>
        <end position="135"/>
    </location>
</feature>
<keyword evidence="2 5" id="KW-0812">Transmembrane</keyword>
<sequence>MVEEGLLAKYVHITAVVCAYWCISILTVFVNKALLSGATVNLDAPLFVTWYQCVVSAAICFTLSRLTKMFPDRFSFPDGSPLDPEVVKKVVPLSVLFTAMIAFNNLCLKYVDVSFYYIGRSLTTVFNVILTYLMLGQTTSMQTVACCGVIVGGFWLGVDQESVAGSLSVLGTVFGVLGSISLSMYSIYTKRVLPFVDQQIWLLSYYNNVYSVVLFIPLIVINQEISAIVHYDKLTNWYFWLLMTIGGLCGFSIGFVTALQIKVTSPLTHNISGTAKACAQTVLATYWYNESKSTLWWLSNWVVLGGSAAYTRVKQQEMKLNHSQKNLNYNAIPTKI</sequence>
<evidence type="ECO:0000313" key="7">
    <source>
        <dbReference type="EMBL" id="KAJ8894677.1"/>
    </source>
</evidence>
<keyword evidence="4 5" id="KW-0472">Membrane</keyword>
<dbReference type="InterPro" id="IPR037185">
    <property type="entry name" value="EmrE-like"/>
</dbReference>
<evidence type="ECO:0000256" key="2">
    <source>
        <dbReference type="ARBA" id="ARBA00022692"/>
    </source>
</evidence>
<gene>
    <name evidence="7" type="ORF">PR048_007342</name>
</gene>
<dbReference type="Proteomes" id="UP001159363">
    <property type="component" value="Chromosome 2"/>
</dbReference>
<evidence type="ECO:0000256" key="5">
    <source>
        <dbReference type="SAM" id="Phobius"/>
    </source>
</evidence>
<dbReference type="EMBL" id="JARBHB010000002">
    <property type="protein sequence ID" value="KAJ8894677.1"/>
    <property type="molecule type" value="Genomic_DNA"/>
</dbReference>
<comment type="subcellular location">
    <subcellularLocation>
        <location evidence="1">Membrane</location>
        <topology evidence="1">Multi-pass membrane protein</topology>
    </subcellularLocation>
</comment>
<reference evidence="7 8" key="1">
    <citation type="submission" date="2023-02" db="EMBL/GenBank/DDBJ databases">
        <title>LHISI_Scaffold_Assembly.</title>
        <authorList>
            <person name="Stuart O.P."/>
            <person name="Cleave R."/>
            <person name="Magrath M.J.L."/>
            <person name="Mikheyev A.S."/>
        </authorList>
    </citation>
    <scope>NUCLEOTIDE SEQUENCE [LARGE SCALE GENOMIC DNA]</scope>
    <source>
        <strain evidence="7">Daus_M_001</strain>
        <tissue evidence="7">Leg muscle</tissue>
    </source>
</reference>
<feature type="transmembrane region" description="Helical" evidence="5">
    <location>
        <begin position="164"/>
        <end position="188"/>
    </location>
</feature>
<evidence type="ECO:0000256" key="4">
    <source>
        <dbReference type="ARBA" id="ARBA00023136"/>
    </source>
</evidence>
<dbReference type="SUPFAM" id="SSF103481">
    <property type="entry name" value="Multidrug resistance efflux transporter EmrE"/>
    <property type="match status" value="1"/>
</dbReference>
<feature type="transmembrane region" description="Helical" evidence="5">
    <location>
        <begin position="209"/>
        <end position="231"/>
    </location>
</feature>
<dbReference type="Pfam" id="PF03151">
    <property type="entry name" value="TPT"/>
    <property type="match status" value="1"/>
</dbReference>
<feature type="transmembrane region" description="Helical" evidence="5">
    <location>
        <begin position="294"/>
        <end position="313"/>
    </location>
</feature>
<evidence type="ECO:0000256" key="1">
    <source>
        <dbReference type="ARBA" id="ARBA00004141"/>
    </source>
</evidence>
<feature type="domain" description="Sugar phosphate transporter" evidence="6">
    <location>
        <begin position="14"/>
        <end position="303"/>
    </location>
</feature>
<dbReference type="InterPro" id="IPR004853">
    <property type="entry name" value="Sugar_P_trans_dom"/>
</dbReference>
<feature type="transmembrane region" description="Helical" evidence="5">
    <location>
        <begin position="7"/>
        <end position="29"/>
    </location>
</feature>
<proteinExistence type="predicted"/>
<keyword evidence="3 5" id="KW-1133">Transmembrane helix</keyword>